<sequence length="164" mass="17378">MMSRTTAGLVSAALLATALTASPAAAHGGHTPEQVCGPGFGKVANGTRPVTDREGVVWAHVHLLYSARTGENCVVTIKSRHAGVPTWTTATLWVETPDRTYQDKSDYKYYAGPVKAYAKDKCVAFEGTTRTGRTGRHVFFDDRATGGSDGYGNCGARAKRRGGG</sequence>
<evidence type="ECO:0008006" key="4">
    <source>
        <dbReference type="Google" id="ProtNLM"/>
    </source>
</evidence>
<keyword evidence="1" id="KW-0732">Signal</keyword>
<organism evidence="2 3">
    <name type="scientific">Nonomuraea ferruginea</name>
    <dbReference type="NCBI Taxonomy" id="46174"/>
    <lineage>
        <taxon>Bacteria</taxon>
        <taxon>Bacillati</taxon>
        <taxon>Actinomycetota</taxon>
        <taxon>Actinomycetes</taxon>
        <taxon>Streptosporangiales</taxon>
        <taxon>Streptosporangiaceae</taxon>
        <taxon>Nonomuraea</taxon>
    </lineage>
</organism>
<feature type="signal peptide" evidence="1">
    <location>
        <begin position="1"/>
        <end position="26"/>
    </location>
</feature>
<proteinExistence type="predicted"/>
<protein>
    <recommendedName>
        <fullName evidence="4">Spore-associated protein A</fullName>
    </recommendedName>
</protein>
<dbReference type="Proteomes" id="UP001212498">
    <property type="component" value="Unassembled WGS sequence"/>
</dbReference>
<evidence type="ECO:0000313" key="2">
    <source>
        <dbReference type="EMBL" id="MDA0639336.1"/>
    </source>
</evidence>
<accession>A0ABT4SQ09</accession>
<dbReference type="EMBL" id="JAPNUD010000003">
    <property type="protein sequence ID" value="MDA0639336.1"/>
    <property type="molecule type" value="Genomic_DNA"/>
</dbReference>
<name>A0ABT4SQ09_9ACTN</name>
<reference evidence="2 3" key="1">
    <citation type="submission" date="2022-11" db="EMBL/GenBank/DDBJ databases">
        <title>Nonomuraea corallina sp. nov., a new species of the genus Nonomuraea isolated from sea side sediment in Thai sea.</title>
        <authorList>
            <person name="Ngamcharungchit C."/>
            <person name="Matsumoto A."/>
            <person name="Suriyachadkun C."/>
            <person name="Panbangred W."/>
            <person name="Inahashi Y."/>
            <person name="Intra B."/>
        </authorList>
    </citation>
    <scope>NUCLEOTIDE SEQUENCE [LARGE SCALE GENOMIC DNA]</scope>
    <source>
        <strain evidence="2 3">DSM 43553</strain>
    </source>
</reference>
<feature type="chain" id="PRO_5046350600" description="Spore-associated protein A" evidence="1">
    <location>
        <begin position="27"/>
        <end position="164"/>
    </location>
</feature>
<keyword evidence="3" id="KW-1185">Reference proteome</keyword>
<evidence type="ECO:0000256" key="1">
    <source>
        <dbReference type="SAM" id="SignalP"/>
    </source>
</evidence>
<gene>
    <name evidence="2" type="ORF">OUY24_01740</name>
</gene>
<comment type="caution">
    <text evidence="2">The sequence shown here is derived from an EMBL/GenBank/DDBJ whole genome shotgun (WGS) entry which is preliminary data.</text>
</comment>
<dbReference type="RefSeq" id="WP_271274875.1">
    <property type="nucleotide sequence ID" value="NZ_BAABFD010000001.1"/>
</dbReference>
<evidence type="ECO:0000313" key="3">
    <source>
        <dbReference type="Proteomes" id="UP001212498"/>
    </source>
</evidence>